<accession>A0A9P4NET4</accession>
<comment type="caution">
    <text evidence="3">The sequence shown here is derived from an EMBL/GenBank/DDBJ whole genome shotgun (WGS) entry which is preliminary data.</text>
</comment>
<keyword evidence="4" id="KW-1185">Reference proteome</keyword>
<feature type="compositionally biased region" description="Basic and acidic residues" evidence="1">
    <location>
        <begin position="61"/>
        <end position="79"/>
    </location>
</feature>
<sequence length="568" mass="62820">MSDNNSNFEDITRRGMSTYDVNTWSNFAFHVDPASKKSDTDLPTDRNIPHGSFAHHVRTPKKNDTEGEDESQMKLRNDKPFGSTSVHNYSFGSSTAHIRPFNFNDLPASPVGSHTSFSIPRPMLIGPSPPRSNSPIRSLFRHATANASPFPHVANFNHMDTLPAPSSQNLVADHSKRSSLFDAADTHDPTEQRTHQPNPFHPFPMIVSAAPSAPMPPVPRSLTTENKPEAPAKDTMAAASKYDNLAHPLINIMTTSALAKLDVELFKAKAEDKTWTQIEQECGMHKEMLITRWDQIRPTPLFKSGADAMVKQMAKEMVEKEKATADDSHTLEKGLEEGKISMKDPPNSVTTEQWKAQREVPAKGPWQRRGSDCWLNKHPNTSRPSVASSSYCYASDADSSPDLRRGNDTLNHQDDYTFVPKDSEELKKASGEAVVNEVHNGIISKIQVCKKAVAALSSAIPFITVAVIVWIAIELHMLNFVSTAYATGAAPVSVPPFYTVIWNDLSGFLLFLIESVLPWNLIMRIDVGSLMVGMFTGILLMGIFAIKDMMMAYPAPLTPLPILAFCHF</sequence>
<dbReference type="EMBL" id="MU007139">
    <property type="protein sequence ID" value="KAF2417507.1"/>
    <property type="molecule type" value="Genomic_DNA"/>
</dbReference>
<keyword evidence="2" id="KW-0472">Membrane</keyword>
<dbReference type="AlphaFoldDB" id="A0A9P4NET4"/>
<name>A0A9P4NET4_9PEZI</name>
<keyword evidence="2" id="KW-0812">Transmembrane</keyword>
<reference evidence="3" key="1">
    <citation type="journal article" date="2020" name="Stud. Mycol.">
        <title>101 Dothideomycetes genomes: a test case for predicting lifestyles and emergence of pathogens.</title>
        <authorList>
            <person name="Haridas S."/>
            <person name="Albert R."/>
            <person name="Binder M."/>
            <person name="Bloem J."/>
            <person name="Labutti K."/>
            <person name="Salamov A."/>
            <person name="Andreopoulos B."/>
            <person name="Baker S."/>
            <person name="Barry K."/>
            <person name="Bills G."/>
            <person name="Bluhm B."/>
            <person name="Cannon C."/>
            <person name="Castanera R."/>
            <person name="Culley D."/>
            <person name="Daum C."/>
            <person name="Ezra D."/>
            <person name="Gonzalez J."/>
            <person name="Henrissat B."/>
            <person name="Kuo A."/>
            <person name="Liang C."/>
            <person name="Lipzen A."/>
            <person name="Lutzoni F."/>
            <person name="Magnuson J."/>
            <person name="Mondo S."/>
            <person name="Nolan M."/>
            <person name="Ohm R."/>
            <person name="Pangilinan J."/>
            <person name="Park H.-J."/>
            <person name="Ramirez L."/>
            <person name="Alfaro M."/>
            <person name="Sun H."/>
            <person name="Tritt A."/>
            <person name="Yoshinaga Y."/>
            <person name="Zwiers L.-H."/>
            <person name="Turgeon B."/>
            <person name="Goodwin S."/>
            <person name="Spatafora J."/>
            <person name="Crous P."/>
            <person name="Grigoriev I."/>
        </authorList>
    </citation>
    <scope>NUCLEOTIDE SEQUENCE</scope>
    <source>
        <strain evidence="3">CBS 130266</strain>
    </source>
</reference>
<evidence type="ECO:0000313" key="3">
    <source>
        <dbReference type="EMBL" id="KAF2417507.1"/>
    </source>
</evidence>
<feature type="transmembrane region" description="Helical" evidence="2">
    <location>
        <begin position="480"/>
        <end position="501"/>
    </location>
</feature>
<feature type="transmembrane region" description="Helical" evidence="2">
    <location>
        <begin position="452"/>
        <end position="473"/>
    </location>
</feature>
<feature type="region of interest" description="Disordered" evidence="1">
    <location>
        <begin position="35"/>
        <end position="81"/>
    </location>
</feature>
<proteinExistence type="predicted"/>
<feature type="region of interest" description="Disordered" evidence="1">
    <location>
        <begin position="339"/>
        <end position="388"/>
    </location>
</feature>
<dbReference type="Proteomes" id="UP000800235">
    <property type="component" value="Unassembled WGS sequence"/>
</dbReference>
<feature type="compositionally biased region" description="Basic and acidic residues" evidence="1">
    <location>
        <begin position="35"/>
        <end position="48"/>
    </location>
</feature>
<keyword evidence="2" id="KW-1133">Transmembrane helix</keyword>
<evidence type="ECO:0000313" key="4">
    <source>
        <dbReference type="Proteomes" id="UP000800235"/>
    </source>
</evidence>
<protein>
    <submittedName>
        <fullName evidence="3">Uncharacterized protein</fullName>
    </submittedName>
</protein>
<organism evidence="3 4">
    <name type="scientific">Tothia fuscella</name>
    <dbReference type="NCBI Taxonomy" id="1048955"/>
    <lineage>
        <taxon>Eukaryota</taxon>
        <taxon>Fungi</taxon>
        <taxon>Dikarya</taxon>
        <taxon>Ascomycota</taxon>
        <taxon>Pezizomycotina</taxon>
        <taxon>Dothideomycetes</taxon>
        <taxon>Pleosporomycetidae</taxon>
        <taxon>Venturiales</taxon>
        <taxon>Cylindrosympodiaceae</taxon>
        <taxon>Tothia</taxon>
    </lineage>
</organism>
<evidence type="ECO:0000256" key="1">
    <source>
        <dbReference type="SAM" id="MobiDB-lite"/>
    </source>
</evidence>
<evidence type="ECO:0000256" key="2">
    <source>
        <dbReference type="SAM" id="Phobius"/>
    </source>
</evidence>
<feature type="transmembrane region" description="Helical" evidence="2">
    <location>
        <begin position="521"/>
        <end position="546"/>
    </location>
</feature>
<gene>
    <name evidence="3" type="ORF">EJ08DRAFT_666467</name>
</gene>